<keyword evidence="14" id="KW-0067">ATP-binding</keyword>
<comment type="caution">
    <text evidence="14">The sequence shown here is derived from an EMBL/GenBank/DDBJ whole genome shotgun (WGS) entry which is preliminary data.</text>
</comment>
<evidence type="ECO:0000256" key="8">
    <source>
        <dbReference type="ARBA" id="ARBA00022989"/>
    </source>
</evidence>
<accession>A0A246HM83</accession>
<evidence type="ECO:0000256" key="9">
    <source>
        <dbReference type="ARBA" id="ARBA00023012"/>
    </source>
</evidence>
<evidence type="ECO:0000259" key="13">
    <source>
        <dbReference type="PROSITE" id="PS50885"/>
    </source>
</evidence>
<dbReference type="PANTHER" id="PTHR45436:SF5">
    <property type="entry name" value="SENSOR HISTIDINE KINASE TRCS"/>
    <property type="match status" value="1"/>
</dbReference>
<keyword evidence="6 11" id="KW-0812">Transmembrane</keyword>
<feature type="domain" description="Histidine kinase" evidence="12">
    <location>
        <begin position="247"/>
        <end position="442"/>
    </location>
</feature>
<evidence type="ECO:0000256" key="7">
    <source>
        <dbReference type="ARBA" id="ARBA00022777"/>
    </source>
</evidence>
<dbReference type="OrthoDB" id="9809567at2"/>
<dbReference type="InterPro" id="IPR005467">
    <property type="entry name" value="His_kinase_dom"/>
</dbReference>
<feature type="transmembrane region" description="Helical" evidence="11">
    <location>
        <begin position="168"/>
        <end position="190"/>
    </location>
</feature>
<dbReference type="SUPFAM" id="SSF55874">
    <property type="entry name" value="ATPase domain of HSP90 chaperone/DNA topoisomerase II/histidine kinase"/>
    <property type="match status" value="1"/>
</dbReference>
<proteinExistence type="predicted"/>
<dbReference type="InterPro" id="IPR004358">
    <property type="entry name" value="Sig_transdc_His_kin-like_C"/>
</dbReference>
<reference evidence="14 15" key="1">
    <citation type="submission" date="2017-06" db="EMBL/GenBank/DDBJ databases">
        <authorList>
            <person name="Kim H.J."/>
            <person name="Triplett B.A."/>
        </authorList>
    </citation>
    <scope>NUCLEOTIDE SEQUENCE [LARGE SCALE GENOMIC DNA]</scope>
    <source>
        <strain evidence="14 15">13146</strain>
    </source>
</reference>
<comment type="catalytic activity">
    <reaction evidence="1">
        <text>ATP + protein L-histidine = ADP + protein N-phospho-L-histidine.</text>
        <dbReference type="EC" id="2.7.13.3"/>
    </reaction>
</comment>
<dbReference type="GO" id="GO:0000160">
    <property type="term" value="P:phosphorelay signal transduction system"/>
    <property type="evidence" value="ECO:0007669"/>
    <property type="project" value="UniProtKB-KW"/>
</dbReference>
<evidence type="ECO:0000256" key="1">
    <source>
        <dbReference type="ARBA" id="ARBA00000085"/>
    </source>
</evidence>
<evidence type="ECO:0000313" key="15">
    <source>
        <dbReference type="Proteomes" id="UP000198157"/>
    </source>
</evidence>
<keyword evidence="14" id="KW-0547">Nucleotide-binding</keyword>
<evidence type="ECO:0000259" key="12">
    <source>
        <dbReference type="PROSITE" id="PS50109"/>
    </source>
</evidence>
<keyword evidence="7" id="KW-0418">Kinase</keyword>
<evidence type="ECO:0000256" key="2">
    <source>
        <dbReference type="ARBA" id="ARBA00004370"/>
    </source>
</evidence>
<evidence type="ECO:0000256" key="4">
    <source>
        <dbReference type="ARBA" id="ARBA00022553"/>
    </source>
</evidence>
<comment type="subcellular location">
    <subcellularLocation>
        <location evidence="2">Membrane</location>
    </subcellularLocation>
</comment>
<dbReference type="PROSITE" id="PS50885">
    <property type="entry name" value="HAMP"/>
    <property type="match status" value="1"/>
</dbReference>
<evidence type="ECO:0000256" key="10">
    <source>
        <dbReference type="ARBA" id="ARBA00023136"/>
    </source>
</evidence>
<keyword evidence="5" id="KW-0808">Transferase</keyword>
<name>A0A246HM83_STEMA</name>
<evidence type="ECO:0000256" key="6">
    <source>
        <dbReference type="ARBA" id="ARBA00022692"/>
    </source>
</evidence>
<dbReference type="PROSITE" id="PS50109">
    <property type="entry name" value="HIS_KIN"/>
    <property type="match status" value="1"/>
</dbReference>
<dbReference type="Proteomes" id="UP000198157">
    <property type="component" value="Unassembled WGS sequence"/>
</dbReference>
<dbReference type="InterPro" id="IPR050428">
    <property type="entry name" value="TCS_sensor_his_kinase"/>
</dbReference>
<evidence type="ECO:0000256" key="3">
    <source>
        <dbReference type="ARBA" id="ARBA00012438"/>
    </source>
</evidence>
<keyword evidence="8 11" id="KW-1133">Transmembrane helix</keyword>
<dbReference type="GO" id="GO:0004673">
    <property type="term" value="F:protein histidine kinase activity"/>
    <property type="evidence" value="ECO:0007669"/>
    <property type="project" value="UniProtKB-EC"/>
</dbReference>
<dbReference type="Gene3D" id="3.30.565.10">
    <property type="entry name" value="Histidine kinase-like ATPase, C-terminal domain"/>
    <property type="match status" value="1"/>
</dbReference>
<dbReference type="PANTHER" id="PTHR45436">
    <property type="entry name" value="SENSOR HISTIDINE KINASE YKOH"/>
    <property type="match status" value="1"/>
</dbReference>
<dbReference type="InterPro" id="IPR003660">
    <property type="entry name" value="HAMP_dom"/>
</dbReference>
<feature type="domain" description="HAMP" evidence="13">
    <location>
        <begin position="187"/>
        <end position="239"/>
    </location>
</feature>
<keyword evidence="9" id="KW-0902">Two-component regulatory system</keyword>
<gene>
    <name evidence="14" type="ORF">CEE60_09020</name>
</gene>
<dbReference type="GO" id="GO:0005524">
    <property type="term" value="F:ATP binding"/>
    <property type="evidence" value="ECO:0007669"/>
    <property type="project" value="UniProtKB-KW"/>
</dbReference>
<dbReference type="EMBL" id="NIVS01000020">
    <property type="protein sequence ID" value="OWQ53810.1"/>
    <property type="molecule type" value="Genomic_DNA"/>
</dbReference>
<evidence type="ECO:0000313" key="14">
    <source>
        <dbReference type="EMBL" id="OWQ53810.1"/>
    </source>
</evidence>
<sequence length="446" mass="47771">MTTGSLRTRLLVAGGLGLVLVSALATWWLGAMFERSARTAMDERLGNDLIAVLALAESDANGQLHWRDTLADERYRRVFSGDYWQVLDAQGRPLGQSRSLWDDALAAPTALQPGPAQAFDASGPLKQSLRVLAQQVTLPRAAGPVIVMVATDRSPLDAQVASFRQRTALALAVLIALWFGVLVTQVHYGLRPLAELGRIAGQVRNGENVRFPQQGLVKEVAPLASQLNALLDHHQRMVVRARRSAEDLAHALKTPLTVLTTEAEGDGSHWRQTLRSESARMQASIDRYLAAGLGADSQQRTPVAPVVSALCGLMQRVHAARELRFTCDNNDASVFAGAREDLEEMLGNLLDNAGKWAAQAVRVEVAPLQGQLRITVSDDGPGLPAEQLERVLERGVRLDERASGSGLGLAIVADIAESYGGALVLANGAPGLRATLTLPAGWPTTG</sequence>
<evidence type="ECO:0000256" key="11">
    <source>
        <dbReference type="SAM" id="Phobius"/>
    </source>
</evidence>
<evidence type="ECO:0000256" key="5">
    <source>
        <dbReference type="ARBA" id="ARBA00022679"/>
    </source>
</evidence>
<dbReference type="InterPro" id="IPR036890">
    <property type="entry name" value="HATPase_C_sf"/>
</dbReference>
<organism evidence="14 15">
    <name type="scientific">Stenotrophomonas maltophilia</name>
    <name type="common">Pseudomonas maltophilia</name>
    <name type="synonym">Xanthomonas maltophilia</name>
    <dbReference type="NCBI Taxonomy" id="40324"/>
    <lineage>
        <taxon>Bacteria</taxon>
        <taxon>Pseudomonadati</taxon>
        <taxon>Pseudomonadota</taxon>
        <taxon>Gammaproteobacteria</taxon>
        <taxon>Lysobacterales</taxon>
        <taxon>Lysobacteraceae</taxon>
        <taxon>Stenotrophomonas</taxon>
        <taxon>Stenotrophomonas maltophilia group</taxon>
    </lineage>
</organism>
<dbReference type="Pfam" id="PF02518">
    <property type="entry name" value="HATPase_c"/>
    <property type="match status" value="1"/>
</dbReference>
<protein>
    <recommendedName>
        <fullName evidence="3">histidine kinase</fullName>
        <ecNumber evidence="3">2.7.13.3</ecNumber>
    </recommendedName>
</protein>
<keyword evidence="10 11" id="KW-0472">Membrane</keyword>
<dbReference type="EC" id="2.7.13.3" evidence="3"/>
<dbReference type="GO" id="GO:0005886">
    <property type="term" value="C:plasma membrane"/>
    <property type="evidence" value="ECO:0007669"/>
    <property type="project" value="TreeGrafter"/>
</dbReference>
<keyword evidence="4" id="KW-0597">Phosphoprotein</keyword>
<dbReference type="Gene3D" id="1.10.287.130">
    <property type="match status" value="1"/>
</dbReference>
<dbReference type="PRINTS" id="PR00344">
    <property type="entry name" value="BCTRLSENSOR"/>
</dbReference>
<dbReference type="InterPro" id="IPR003594">
    <property type="entry name" value="HATPase_dom"/>
</dbReference>
<dbReference type="SMART" id="SM00387">
    <property type="entry name" value="HATPase_c"/>
    <property type="match status" value="1"/>
</dbReference>
<dbReference type="AlphaFoldDB" id="A0A246HM83"/>